<reference evidence="1" key="1">
    <citation type="submission" date="2022-02" db="EMBL/GenBank/DDBJ databases">
        <title>Plant Genome Project.</title>
        <authorList>
            <person name="Zhang R.-G."/>
        </authorList>
    </citation>
    <scope>NUCLEOTIDE SEQUENCE</scope>
    <source>
        <strain evidence="1">AT1</strain>
    </source>
</reference>
<protein>
    <submittedName>
        <fullName evidence="1">Uncharacterized protein</fullName>
    </submittedName>
</protein>
<gene>
    <name evidence="1" type="ORF">RHMOL_Rhmol07G0001700</name>
</gene>
<dbReference type="EMBL" id="CM046394">
    <property type="protein sequence ID" value="KAI8544906.1"/>
    <property type="molecule type" value="Genomic_DNA"/>
</dbReference>
<proteinExistence type="predicted"/>
<evidence type="ECO:0000313" key="1">
    <source>
        <dbReference type="EMBL" id="KAI8544906.1"/>
    </source>
</evidence>
<name>A0ACC0MVX4_RHOML</name>
<comment type="caution">
    <text evidence="1">The sequence shown here is derived from an EMBL/GenBank/DDBJ whole genome shotgun (WGS) entry which is preliminary data.</text>
</comment>
<keyword evidence="2" id="KW-1185">Reference proteome</keyword>
<accession>A0ACC0MVX4</accession>
<organism evidence="1 2">
    <name type="scientific">Rhododendron molle</name>
    <name type="common">Chinese azalea</name>
    <name type="synonym">Azalea mollis</name>
    <dbReference type="NCBI Taxonomy" id="49168"/>
    <lineage>
        <taxon>Eukaryota</taxon>
        <taxon>Viridiplantae</taxon>
        <taxon>Streptophyta</taxon>
        <taxon>Embryophyta</taxon>
        <taxon>Tracheophyta</taxon>
        <taxon>Spermatophyta</taxon>
        <taxon>Magnoliopsida</taxon>
        <taxon>eudicotyledons</taxon>
        <taxon>Gunneridae</taxon>
        <taxon>Pentapetalae</taxon>
        <taxon>asterids</taxon>
        <taxon>Ericales</taxon>
        <taxon>Ericaceae</taxon>
        <taxon>Ericoideae</taxon>
        <taxon>Rhodoreae</taxon>
        <taxon>Rhododendron</taxon>
    </lineage>
</organism>
<sequence length="353" mass="40455">MLELYCRKQRHEIPAIEYQSAQWARTWKILILYAIHCHTRSYVQLMLVSRPATYISTGKFLTRRGKFDFVVTAMVNNQILEQRTKDNHGNRARARSHGGISNVNRNLFTYANLIDVIEEMGCPRDSIIYHKLPNADLDGGLVGLTGDIDLLDMFATHEGFHVPIEVYVDSLGVYNGSEDDKKEFNVPRESDLNTEHEGDKGDSESDTSGLVMSSEENEEYDVPIEEEVHKVQKRLWDYCEMVRRHNPGSTAVIKNRRTRIVGYDFLEILRKAVLRLVESEKPTKGMLYYACEQLRCRPKSVDLLLSNLQSFDFVPSNPRVCPKSRSPFSVALNVTVVWFDLSIRSAVLYLSQG</sequence>
<evidence type="ECO:0000313" key="2">
    <source>
        <dbReference type="Proteomes" id="UP001062846"/>
    </source>
</evidence>
<dbReference type="Proteomes" id="UP001062846">
    <property type="component" value="Chromosome 7"/>
</dbReference>